<dbReference type="EMBL" id="WBMT01000006">
    <property type="protein sequence ID" value="KAB2348836.1"/>
    <property type="molecule type" value="Genomic_DNA"/>
</dbReference>
<organism evidence="2 3">
    <name type="scientific">Actinomadura rudentiformis</name>
    <dbReference type="NCBI Taxonomy" id="359158"/>
    <lineage>
        <taxon>Bacteria</taxon>
        <taxon>Bacillati</taxon>
        <taxon>Actinomycetota</taxon>
        <taxon>Actinomycetes</taxon>
        <taxon>Streptosporangiales</taxon>
        <taxon>Thermomonosporaceae</taxon>
        <taxon>Actinomadura</taxon>
    </lineage>
</organism>
<dbReference type="Proteomes" id="UP000468735">
    <property type="component" value="Unassembled WGS sequence"/>
</dbReference>
<feature type="region of interest" description="Disordered" evidence="1">
    <location>
        <begin position="23"/>
        <end position="45"/>
    </location>
</feature>
<dbReference type="Gene3D" id="2.30.320.10">
    <property type="entry name" value="YwqG-like"/>
    <property type="match status" value="1"/>
</dbReference>
<dbReference type="InterPro" id="IPR035948">
    <property type="entry name" value="YwqG-like_sf"/>
</dbReference>
<protein>
    <recommendedName>
        <fullName evidence="4">DUF1963 domain-containing protein</fullName>
    </recommendedName>
</protein>
<dbReference type="OrthoDB" id="4332009at2"/>
<dbReference type="SUPFAM" id="SSF103032">
    <property type="entry name" value="Hypothetical protein YwqG"/>
    <property type="match status" value="1"/>
</dbReference>
<sequence length="335" mass="37165">MSLTTPPRPLDVVSLFPELAGTTRTATRLHPRPGEPTVHDSSVGGPLLWPADEPWPTCSDDHDVHRLTTLEDVRTLRRILAEAWARPRPPRTNLLTPDEQAIVDRINAGHDADLLPSGPLPLIPLAQLYARDVPDLPCPGDTDMLQVLWCPFDELLELSSAVHLRWRQSGDVKEVLSDPPEPAYVGLADYVPAPCVLHPEQVLEYPPIHELDEDVAQRVIARERELIFSDDTEQPRYRGALSGPPGWKVGGWPAPWSFRDPAGPDELRCRCGAPVEALLTIDSSEWDGESGSWRPLEDIDTSEDCPTMVTVGRGYTLQIYHCLLEAGHPPFTALQ</sequence>
<reference evidence="2 3" key="1">
    <citation type="submission" date="2019-09" db="EMBL/GenBank/DDBJ databases">
        <title>Actinomadura physcomitrii sp. nov., a novel actinomycete isolated from moss [Physcomitrium sphaericum (Ludw) Fuernr].</title>
        <authorList>
            <person name="Zhuang X."/>
            <person name="Liu C."/>
        </authorList>
    </citation>
    <scope>NUCLEOTIDE SEQUENCE [LARGE SCALE GENOMIC DNA]</scope>
    <source>
        <strain evidence="2 3">HMC1</strain>
    </source>
</reference>
<evidence type="ECO:0000256" key="1">
    <source>
        <dbReference type="SAM" id="MobiDB-lite"/>
    </source>
</evidence>
<evidence type="ECO:0000313" key="2">
    <source>
        <dbReference type="EMBL" id="KAB2348836.1"/>
    </source>
</evidence>
<proteinExistence type="predicted"/>
<evidence type="ECO:0008006" key="4">
    <source>
        <dbReference type="Google" id="ProtNLM"/>
    </source>
</evidence>
<gene>
    <name evidence="2" type="ORF">F8566_13765</name>
</gene>
<dbReference type="AlphaFoldDB" id="A0A6H9YVN8"/>
<dbReference type="RefSeq" id="WP_151560611.1">
    <property type="nucleotide sequence ID" value="NZ_WBMT01000006.1"/>
</dbReference>
<accession>A0A6H9YVN8</accession>
<comment type="caution">
    <text evidence="2">The sequence shown here is derived from an EMBL/GenBank/DDBJ whole genome shotgun (WGS) entry which is preliminary data.</text>
</comment>
<keyword evidence="3" id="KW-1185">Reference proteome</keyword>
<evidence type="ECO:0000313" key="3">
    <source>
        <dbReference type="Proteomes" id="UP000468735"/>
    </source>
</evidence>
<name>A0A6H9YVN8_9ACTN</name>